<organism evidence="3 4">
    <name type="scientific">Nocardiopsis tropica</name>
    <dbReference type="NCBI Taxonomy" id="109330"/>
    <lineage>
        <taxon>Bacteria</taxon>
        <taxon>Bacillati</taxon>
        <taxon>Actinomycetota</taxon>
        <taxon>Actinomycetes</taxon>
        <taxon>Streptosporangiales</taxon>
        <taxon>Nocardiopsidaceae</taxon>
        <taxon>Nocardiopsis</taxon>
    </lineage>
</organism>
<dbReference type="InterPro" id="IPR013264">
    <property type="entry name" value="DNAG_N"/>
</dbReference>
<evidence type="ECO:0000256" key="1">
    <source>
        <dbReference type="SAM" id="MobiDB-lite"/>
    </source>
</evidence>
<feature type="compositionally biased region" description="Basic and acidic residues" evidence="1">
    <location>
        <begin position="2032"/>
        <end position="2058"/>
    </location>
</feature>
<dbReference type="Pfam" id="PF13604">
    <property type="entry name" value="AAA_30"/>
    <property type="match status" value="1"/>
</dbReference>
<dbReference type="Gene3D" id="3.40.1360.10">
    <property type="match status" value="1"/>
</dbReference>
<comment type="caution">
    <text evidence="3">The sequence shown here is derived from an EMBL/GenBank/DDBJ whole genome shotgun (WGS) entry which is preliminary data.</text>
</comment>
<proteinExistence type="predicted"/>
<feature type="domain" description="Toprim" evidence="2">
    <location>
        <begin position="867"/>
        <end position="956"/>
    </location>
</feature>
<dbReference type="NCBIfam" id="NF041492">
    <property type="entry name" value="MobF"/>
    <property type="match status" value="1"/>
</dbReference>
<dbReference type="RefSeq" id="WP_330158857.1">
    <property type="nucleotide sequence ID" value="NZ_BAAAJA010000022.1"/>
</dbReference>
<dbReference type="SUPFAM" id="SSF52540">
    <property type="entry name" value="P-loop containing nucleoside triphosphate hydrolases"/>
    <property type="match status" value="2"/>
</dbReference>
<feature type="compositionally biased region" description="Acidic residues" evidence="1">
    <location>
        <begin position="700"/>
        <end position="710"/>
    </location>
</feature>
<name>A0ABU7KS18_9ACTN</name>
<evidence type="ECO:0000313" key="4">
    <source>
        <dbReference type="Proteomes" id="UP001348641"/>
    </source>
</evidence>
<dbReference type="PANTHER" id="PTHR30313">
    <property type="entry name" value="DNA PRIMASE"/>
    <property type="match status" value="1"/>
</dbReference>
<dbReference type="PROSITE" id="PS50880">
    <property type="entry name" value="TOPRIM"/>
    <property type="match status" value="1"/>
</dbReference>
<dbReference type="CDD" id="cd03364">
    <property type="entry name" value="TOPRIM_DnaG_primases"/>
    <property type="match status" value="1"/>
</dbReference>
<dbReference type="Pfam" id="PF08275">
    <property type="entry name" value="DNAG_N"/>
    <property type="match status" value="1"/>
</dbReference>
<feature type="region of interest" description="Disordered" evidence="1">
    <location>
        <begin position="1572"/>
        <end position="1595"/>
    </location>
</feature>
<dbReference type="Pfam" id="PF13155">
    <property type="entry name" value="Toprim_2"/>
    <property type="match status" value="1"/>
</dbReference>
<reference evidence="3 4" key="1">
    <citation type="submission" date="2023-07" db="EMBL/GenBank/DDBJ databases">
        <authorList>
            <person name="Girao M."/>
            <person name="Carvalho M.F."/>
        </authorList>
    </citation>
    <scope>NUCLEOTIDE SEQUENCE [LARGE SCALE GENOMIC DNA]</scope>
    <source>
        <strain evidence="3 4">66/93</strain>
    </source>
</reference>
<dbReference type="Gene3D" id="2.30.30.940">
    <property type="match status" value="1"/>
</dbReference>
<dbReference type="Proteomes" id="UP001348641">
    <property type="component" value="Unassembled WGS sequence"/>
</dbReference>
<dbReference type="InterPro" id="IPR050219">
    <property type="entry name" value="DnaG_primase"/>
</dbReference>
<evidence type="ECO:0000259" key="2">
    <source>
        <dbReference type="PROSITE" id="PS50880"/>
    </source>
</evidence>
<feature type="compositionally biased region" description="Pro residues" evidence="1">
    <location>
        <begin position="1023"/>
        <end position="1036"/>
    </location>
</feature>
<accession>A0ABU7KS18</accession>
<dbReference type="Pfam" id="PF08751">
    <property type="entry name" value="TrwC"/>
    <property type="match status" value="1"/>
</dbReference>
<feature type="compositionally biased region" description="Basic and acidic residues" evidence="1">
    <location>
        <begin position="1581"/>
        <end position="1595"/>
    </location>
</feature>
<dbReference type="InterPro" id="IPR014862">
    <property type="entry name" value="TrwC"/>
</dbReference>
<dbReference type="PANTHER" id="PTHR30313:SF2">
    <property type="entry name" value="DNA PRIMASE"/>
    <property type="match status" value="1"/>
</dbReference>
<dbReference type="SUPFAM" id="SSF56731">
    <property type="entry name" value="DNA primase core"/>
    <property type="match status" value="1"/>
</dbReference>
<sequence length="2255" mass="249540">MLSMTPGYDPGYLTRASAEPKNYYLAAISQHGEPPGRWWGPGAAALGFAPGAVIDPRVMEQLYSTFNDPTSADFFKDDCADRLGRRPPRFRDAESWYEKSLNDEPEATAERREELWAEAVQRAERQSTVYFYDATFSPVKSVSLLHAGLQAAAHTAEARSQHDLAQQYRNAAEAVWEGVREGSAASLEYLVEHAGDARVGYHGGTVEGRSTGRWDDAGGFVVARFEQHTNREGEPALHVHQAILNRQMCADGKWRGVDSRALFRSRAGAAAVGERTMMENLTRVLGVEWVQRADGNGWEIKGVEPEQIAAFSTRRARITAELDRLLSEYERNHGHQPSARALFKISQHVTTSSRPSKEQGRLSRAAMLKQWEDKLNREEVSNLIKIPARALGLWSPDRVPTPVTEEFEATPAMVERIITTAVARIQQSKSTFSRHDVLRRINDELPGYLGILPGAHLDRLLNELTDQALDPSGPTGVRLLNAPDVVTVPGELRRADGTSAYLAPNAERYTTLDELDLQQRLTSEALREGAPRTWFEHEPIAHGLVFSPVQLTAPELLGGFVVARQMLASPLPEAEHQPLADAVWLDEVAAHVERLREAGQEWAQVAAEAAHLIPSRHDRVAAQALAHLLEAVGTGEPQEVRDAVVDGFTTVLADRRFDEEVAPSETEVDPVEDEVTPHHEGTTADSHEIHEDEADASHEVEEDSPTEDDADQTRIRRLWDAHADAVAYYQQQLHGPAGEQAREYMAGRGLSHALAEDSPWKVGFAPGDRQGLFTYLSARGYTNDELLAAGLVKRDGPAGLIEDRFKNRVMLPVTDQVGRTIAFVGRKTPQAHEKAPKYLNSPSTEIYDKGATLYGMGQQRPDLVGGARPVIVEGPLDVLAVAGSQGEDGPQLTALATCGTALTAEHVQALADKAAPGAGAVVAFDSDKAGRAAALKAFDLFRDYDGGPVHAADLPEGVDPGDLAGEPERLAELLDERQRLLLDVAVEAAVDARRHRRSVTDPATAKTPYELRKEAAESWGFEPPTPEDVPEPPAPTRAPGAVEEGTLNIESRVALARDLAALLRPEQLHLAGRVLDHLYDLADIRDEGERETLRTTFLDTLLPHVDHETDAWEEVVGKKLAETDPSAQSSAPTQAEVAATPAPKVPAVEPALPAAPVMSSRPIDFRGEVAPVRHEPLPPMTQRDMALRQIMAKYPTIRRDQAEAVAGIVTSGRGVDMIEGPAGSGKSYVVAKLAEVWRERTQTPVVGLALAQNAANVLQNEGLDSAYNIEKWLHRIESGKTRVVPGQLIVVDEYSMVSNHLLAKIQSLATKAHAKIVWAGDHEQLPAPEAGGMGRYLSKVGGAYELTEVARFDAQWERDASLGLREGSPEALREYDKHGRLFAGTRDDVQAQALRSYLADLLAGRNTLLLTSTNEAASELSARVRAELVELGRVEADGLTLADTNAAGVGDLIMARANESTISVGGRERALTNRDVLQVVETREDGSIKAALMGTAEEAPTYAILPPKYVAQHVELAYSGTAHAAQGRTVDTCHGIADETTTRQMWYVLMTRGRYGNYAYAVAERERIADLRTGPEQSEEEVTRQRQAAARERGELRSEVEFIGDEVPQDQPQDAAAQRRQEAEQRQALDQQRLGIFTSVLERDGADQTSIEAMYAEFERSRHSAHLGAMWLDSTRTYQAIAYLERAVQRGTLDRDEADRARGEDEFPVLGRLLNRLEQAGYNADGILDIAITQRGRVELDSAESISRVLHWRINKDAENRDINVDSLEPTEEEIHATQVERTKPLGMPEIDRFRFEVAEAMDDRAEELAQREAERPSAWMVERIGPVPEADDAERQTWIQRARAVVAYREQWMYDATTDAIGPAPSRKEPERRASWLAAHDALGAPEGERDLSTMGVGDLYALRATYARETAWAPAHVAPQLRAASLQARDLADEAAILRARAASVEDPRRRAGLEARAAGRTELAQELREHCRDLAQVDAARGQWYEVTEDKRVVAQRADHELRRRAAEEIKAGRAPSVDVESLPPLHLNADEARQREAERQRRQERAEAERERQCEGQQELGLEIPESARRQEAERVEPAPRETDEAEREQEQEQEPHEVDENQLSLDIKDGELVPGQEWAADWAAQRDRDGVSVDQIALDIQDGDLVPGRTAPADRTAELDRMIDQARQAAEVATHRADIEAERQAEHDDVLQRHREQAHEIDEALLEREHQARQELEEREAERAEIDREDEEIEREGEPEREHEDEEMEL</sequence>
<dbReference type="InterPro" id="IPR037068">
    <property type="entry name" value="DNA_primase_core_N_sf"/>
</dbReference>
<protein>
    <submittedName>
        <fullName evidence="3">MobF family relaxase</fullName>
    </submittedName>
</protein>
<feature type="compositionally biased region" description="Basic and acidic residues" evidence="1">
    <location>
        <begin position="2213"/>
        <end position="2231"/>
    </location>
</feature>
<feature type="region of interest" description="Disordered" evidence="1">
    <location>
        <begin position="2011"/>
        <end position="2110"/>
    </location>
</feature>
<feature type="compositionally biased region" description="Acidic residues" evidence="1">
    <location>
        <begin position="660"/>
        <end position="674"/>
    </location>
</feature>
<feature type="region of interest" description="Disordered" evidence="1">
    <location>
        <begin position="1016"/>
        <end position="1045"/>
    </location>
</feature>
<feature type="region of interest" description="Disordered" evidence="1">
    <location>
        <begin position="656"/>
        <end position="711"/>
    </location>
</feature>
<feature type="region of interest" description="Disordered" evidence="1">
    <location>
        <begin position="1122"/>
        <end position="1141"/>
    </location>
</feature>
<dbReference type="Gene3D" id="3.90.980.10">
    <property type="entry name" value="DNA primase, catalytic core, N-terminal domain"/>
    <property type="match status" value="1"/>
</dbReference>
<dbReference type="SMART" id="SM00493">
    <property type="entry name" value="TOPRIM"/>
    <property type="match status" value="1"/>
</dbReference>
<feature type="compositionally biased region" description="Basic and acidic residues" evidence="1">
    <location>
        <begin position="675"/>
        <end position="699"/>
    </location>
</feature>
<dbReference type="EMBL" id="JAUUCC010000034">
    <property type="protein sequence ID" value="MEE2051794.1"/>
    <property type="molecule type" value="Genomic_DNA"/>
</dbReference>
<dbReference type="Gene3D" id="3.40.50.300">
    <property type="entry name" value="P-loop containing nucleotide triphosphate hydrolases"/>
    <property type="match status" value="2"/>
</dbReference>
<dbReference type="InterPro" id="IPR034151">
    <property type="entry name" value="TOPRIM_DnaG_bac"/>
</dbReference>
<dbReference type="SUPFAM" id="SSF55464">
    <property type="entry name" value="Origin of replication-binding domain, RBD-like"/>
    <property type="match status" value="1"/>
</dbReference>
<gene>
    <name evidence="3" type="primary">mobF</name>
    <name evidence="3" type="ORF">Q8A49_14935</name>
</gene>
<evidence type="ECO:0000313" key="3">
    <source>
        <dbReference type="EMBL" id="MEE2051794.1"/>
    </source>
</evidence>
<feature type="region of interest" description="Disordered" evidence="1">
    <location>
        <begin position="2213"/>
        <end position="2255"/>
    </location>
</feature>
<dbReference type="InterPro" id="IPR006171">
    <property type="entry name" value="TOPRIM_dom"/>
</dbReference>
<feature type="compositionally biased region" description="Basic and acidic residues" evidence="1">
    <location>
        <begin position="2070"/>
        <end position="2104"/>
    </location>
</feature>
<dbReference type="InterPro" id="IPR027417">
    <property type="entry name" value="P-loop_NTPase"/>
</dbReference>